<dbReference type="Proteomes" id="UP000036367">
    <property type="component" value="Unassembled WGS sequence"/>
</dbReference>
<feature type="compositionally biased region" description="Basic and acidic residues" evidence="5">
    <location>
        <begin position="219"/>
        <end position="236"/>
    </location>
</feature>
<dbReference type="PATRIC" id="fig|595434.4.peg.4950"/>
<keyword evidence="4" id="KW-0408">Iron</keyword>
<organism evidence="7 8">
    <name type="scientific">Rhodopirellula islandica</name>
    <dbReference type="NCBI Taxonomy" id="595434"/>
    <lineage>
        <taxon>Bacteria</taxon>
        <taxon>Pseudomonadati</taxon>
        <taxon>Planctomycetota</taxon>
        <taxon>Planctomycetia</taxon>
        <taxon>Pirellulales</taxon>
        <taxon>Pirellulaceae</taxon>
        <taxon>Rhodopirellula</taxon>
    </lineage>
</organism>
<reference evidence="7" key="1">
    <citation type="submission" date="2015-05" db="EMBL/GenBank/DDBJ databases">
        <title>Permanent draft genome of Rhodopirellula islandicus K833.</title>
        <authorList>
            <person name="Kizina J."/>
            <person name="Richter M."/>
            <person name="Glockner F.O."/>
            <person name="Harder J."/>
        </authorList>
    </citation>
    <scope>NUCLEOTIDE SEQUENCE [LARGE SCALE GENOMIC DNA]</scope>
    <source>
        <strain evidence="7">K833</strain>
    </source>
</reference>
<comment type="function">
    <text evidence="4">Catalyzes the formation of sulfite from adenosine 5'-phosphosulfate (APS) using thioredoxin as an electron donor.</text>
</comment>
<sequence>MPSQEHAPDMHRNEKRSKQIIAIAAKRHHERLALTSSFQTQSIPLLHLVSQICPTTPVLFLDTGFHFAETLAFKSEIQEVLGLNIVDLKPLSGQAEGQSKNQQLPSSDPNLCCHLNKVEPLQNELKNFDAWITGIRRDQTSQRSKSKVVSTQNNGTVKICPMLNWSKEDIETYIAKHSLPRHPLHEAGFASIGCAPCTALPSTNDARSGRWAGTSKTECGLHLDPKPPIHSRSENS</sequence>
<dbReference type="InterPro" id="IPR004511">
    <property type="entry name" value="PAPS/APS_Rdtase"/>
</dbReference>
<dbReference type="GO" id="GO:0004604">
    <property type="term" value="F:phosphoadenylyl-sulfate reductase (thioredoxin) activity"/>
    <property type="evidence" value="ECO:0007669"/>
    <property type="project" value="UniProtKB-UniRule"/>
</dbReference>
<protein>
    <recommendedName>
        <fullName evidence="4">Adenosine 5'-phosphosulfate reductase</fullName>
        <shortName evidence="4">APS reductase</shortName>
        <ecNumber evidence="4">1.8.4.10</ecNumber>
    </recommendedName>
    <alternativeName>
        <fullName evidence="4">5'-adenylylsulfate reductase</fullName>
    </alternativeName>
    <alternativeName>
        <fullName evidence="4">Thioredoxin-dependent 5'-adenylylsulfate reductase</fullName>
    </alternativeName>
</protein>
<dbReference type="CDD" id="cd23945">
    <property type="entry name" value="PAPS_reductase"/>
    <property type="match status" value="1"/>
</dbReference>
<feature type="binding site" evidence="4">
    <location>
        <position position="112"/>
    </location>
    <ligand>
        <name>[4Fe-4S] cluster</name>
        <dbReference type="ChEBI" id="CHEBI:49883"/>
    </ligand>
</feature>
<dbReference type="GO" id="GO:0070814">
    <property type="term" value="P:hydrogen sulfide biosynthetic process"/>
    <property type="evidence" value="ECO:0007669"/>
    <property type="project" value="UniProtKB-UniRule"/>
</dbReference>
<comment type="pathway">
    <text evidence="3 4">Sulfur metabolism; hydrogen sulfide biosynthesis; sulfite from sulfate.</text>
</comment>
<gene>
    <name evidence="4" type="primary">cysH</name>
    <name evidence="7" type="ORF">RISK_005215</name>
</gene>
<dbReference type="OrthoDB" id="9772604at2"/>
<dbReference type="GO" id="GO:0046872">
    <property type="term" value="F:metal ion binding"/>
    <property type="evidence" value="ECO:0007669"/>
    <property type="project" value="UniProtKB-KW"/>
</dbReference>
<evidence type="ECO:0000256" key="1">
    <source>
        <dbReference type="ARBA" id="ARBA00009732"/>
    </source>
</evidence>
<evidence type="ECO:0000313" key="7">
    <source>
        <dbReference type="EMBL" id="KLU02919.1"/>
    </source>
</evidence>
<dbReference type="GO" id="GO:0051539">
    <property type="term" value="F:4 iron, 4 sulfur cluster binding"/>
    <property type="evidence" value="ECO:0007669"/>
    <property type="project" value="UniProtKB-UniRule"/>
</dbReference>
<comment type="similarity">
    <text evidence="1 4">Belongs to the PAPS reductase family. CysH subfamily.</text>
</comment>
<dbReference type="PANTHER" id="PTHR46509:SF1">
    <property type="entry name" value="PHOSPHOADENOSINE PHOSPHOSULFATE REDUCTASE"/>
    <property type="match status" value="1"/>
</dbReference>
<dbReference type="STRING" id="595434.RISK_005215"/>
<dbReference type="GO" id="GO:0019379">
    <property type="term" value="P:sulfate assimilation, phosphoadenylyl sulfate reduction by phosphoadenylyl-sulfate reductase (thioredoxin)"/>
    <property type="evidence" value="ECO:0007669"/>
    <property type="project" value="UniProtKB-UniRule"/>
</dbReference>
<comment type="catalytic activity">
    <reaction evidence="4">
        <text>[thioredoxin]-disulfide + sulfite + AMP + 2 H(+) = adenosine 5'-phosphosulfate + [thioredoxin]-dithiol</text>
        <dbReference type="Rhea" id="RHEA:21976"/>
        <dbReference type="Rhea" id="RHEA-COMP:10698"/>
        <dbReference type="Rhea" id="RHEA-COMP:10700"/>
        <dbReference type="ChEBI" id="CHEBI:15378"/>
        <dbReference type="ChEBI" id="CHEBI:17359"/>
        <dbReference type="ChEBI" id="CHEBI:29950"/>
        <dbReference type="ChEBI" id="CHEBI:50058"/>
        <dbReference type="ChEBI" id="CHEBI:58243"/>
        <dbReference type="ChEBI" id="CHEBI:456215"/>
        <dbReference type="EC" id="1.8.4.10"/>
    </reaction>
</comment>
<keyword evidence="2 4" id="KW-0560">Oxidoreductase</keyword>
<evidence type="ECO:0000256" key="2">
    <source>
        <dbReference type="ARBA" id="ARBA00023002"/>
    </source>
</evidence>
<feature type="binding site" evidence="4">
    <location>
        <position position="113"/>
    </location>
    <ligand>
        <name>[4Fe-4S] cluster</name>
        <dbReference type="ChEBI" id="CHEBI:49883"/>
    </ligand>
</feature>
<dbReference type="SUPFAM" id="SSF52402">
    <property type="entry name" value="Adenine nucleotide alpha hydrolases-like"/>
    <property type="match status" value="1"/>
</dbReference>
<feature type="active site" description="Nucleophile; cysteine thiosulfonate intermediate" evidence="4">
    <location>
        <position position="219"/>
    </location>
</feature>
<feature type="binding site" evidence="4">
    <location>
        <position position="194"/>
    </location>
    <ligand>
        <name>[4Fe-4S] cluster</name>
        <dbReference type="ChEBI" id="CHEBI:49883"/>
    </ligand>
</feature>
<feature type="region of interest" description="Disordered" evidence="5">
    <location>
        <begin position="205"/>
        <end position="236"/>
    </location>
</feature>
<name>A0A0J1EBI7_RHOIS</name>
<keyword evidence="4" id="KW-0411">Iron-sulfur</keyword>
<dbReference type="PANTHER" id="PTHR46509">
    <property type="entry name" value="PHOSPHOADENOSINE PHOSPHOSULFATE REDUCTASE"/>
    <property type="match status" value="1"/>
</dbReference>
<evidence type="ECO:0000256" key="5">
    <source>
        <dbReference type="SAM" id="MobiDB-lite"/>
    </source>
</evidence>
<keyword evidence="4" id="KW-0479">Metal-binding</keyword>
<dbReference type="AlphaFoldDB" id="A0A0J1EBI7"/>
<feature type="binding site" evidence="4">
    <location>
        <position position="197"/>
    </location>
    <ligand>
        <name>[4Fe-4S] cluster</name>
        <dbReference type="ChEBI" id="CHEBI:49883"/>
    </ligand>
</feature>
<feature type="domain" description="Phosphoadenosine phosphosulphate reductase" evidence="6">
    <location>
        <begin position="32"/>
        <end position="199"/>
    </location>
</feature>
<dbReference type="GO" id="GO:0043866">
    <property type="term" value="F:adenylyl-sulfate reductase (thioredoxin) activity"/>
    <property type="evidence" value="ECO:0007669"/>
    <property type="project" value="UniProtKB-EC"/>
</dbReference>
<dbReference type="EMBL" id="LECT01000043">
    <property type="protein sequence ID" value="KLU02919.1"/>
    <property type="molecule type" value="Genomic_DNA"/>
</dbReference>
<comment type="subcellular location">
    <subcellularLocation>
        <location evidence="4">Cytoplasm</location>
    </subcellularLocation>
</comment>
<dbReference type="NCBIfam" id="NF002537">
    <property type="entry name" value="PRK02090.1"/>
    <property type="match status" value="1"/>
</dbReference>
<dbReference type="Gene3D" id="3.40.50.620">
    <property type="entry name" value="HUPs"/>
    <property type="match status" value="1"/>
</dbReference>
<evidence type="ECO:0000256" key="4">
    <source>
        <dbReference type="HAMAP-Rule" id="MF_00063"/>
    </source>
</evidence>
<evidence type="ECO:0000259" key="6">
    <source>
        <dbReference type="Pfam" id="PF01507"/>
    </source>
</evidence>
<dbReference type="NCBIfam" id="TIGR00434">
    <property type="entry name" value="cysH"/>
    <property type="match status" value="1"/>
</dbReference>
<dbReference type="InterPro" id="IPR002500">
    <property type="entry name" value="PAPS_reduct_dom"/>
</dbReference>
<dbReference type="EC" id="1.8.4.10" evidence="4"/>
<keyword evidence="4" id="KW-0963">Cytoplasm</keyword>
<dbReference type="Pfam" id="PF01507">
    <property type="entry name" value="PAPS_reduct"/>
    <property type="match status" value="1"/>
</dbReference>
<accession>A0A0J1EBI7</accession>
<comment type="cofactor">
    <cofactor evidence="4">
        <name>[4Fe-4S] cluster</name>
        <dbReference type="ChEBI" id="CHEBI:49883"/>
    </cofactor>
    <text evidence="4">Binds 1 [4Fe-4S] cluster per subunit.</text>
</comment>
<dbReference type="InterPro" id="IPR014729">
    <property type="entry name" value="Rossmann-like_a/b/a_fold"/>
</dbReference>
<dbReference type="PIRSF" id="PIRSF000857">
    <property type="entry name" value="PAPS_reductase"/>
    <property type="match status" value="1"/>
</dbReference>
<dbReference type="HAMAP" id="MF_00063">
    <property type="entry name" value="CysH"/>
    <property type="match status" value="1"/>
</dbReference>
<comment type="caution">
    <text evidence="7">The sequence shown here is derived from an EMBL/GenBank/DDBJ whole genome shotgun (WGS) entry which is preliminary data.</text>
</comment>
<dbReference type="GO" id="GO:0005737">
    <property type="term" value="C:cytoplasm"/>
    <property type="evidence" value="ECO:0007669"/>
    <property type="project" value="UniProtKB-SubCell"/>
</dbReference>
<proteinExistence type="inferred from homology"/>
<keyword evidence="8" id="KW-1185">Reference proteome</keyword>
<evidence type="ECO:0000313" key="8">
    <source>
        <dbReference type="Proteomes" id="UP000036367"/>
    </source>
</evidence>
<evidence type="ECO:0000256" key="3">
    <source>
        <dbReference type="ARBA" id="ARBA00024327"/>
    </source>
</evidence>